<sequence>MRFKKIFIMAHVLFAQAVFAEDFTDFTPDWTKVITLSGGPAWTSPGQSQTYYIPPALSPFHSYVEYFARETTETITAGEIFFALQSPITPWLTQRVGIAFAGTTEADLQGTFALDHIPRADYRYKISHARAALKGLFAACPNLWAHPYISGSVGYSFNSSDRFKTNPPLNIYNVYQGTTTFLKYSSSTKGSFAYTVGLGFNVNLAKNWEFGLGYELADWGRSQLKRPERISRAFPPPKLSNVYTHQLQFSISYLYCL</sequence>
<dbReference type="OrthoDB" id="5647782at2"/>
<evidence type="ECO:0000313" key="2">
    <source>
        <dbReference type="EMBL" id="STX27813.1"/>
    </source>
</evidence>
<protein>
    <submittedName>
        <fullName evidence="2">Opacity protein and related surface antigens</fullName>
    </submittedName>
</protein>
<feature type="signal peptide" evidence="1">
    <location>
        <begin position="1"/>
        <end position="20"/>
    </location>
</feature>
<proteinExistence type="predicted"/>
<dbReference type="EMBL" id="UGNV01000001">
    <property type="protein sequence ID" value="STX27813.1"/>
    <property type="molecule type" value="Genomic_DNA"/>
</dbReference>
<dbReference type="InterPro" id="IPR011250">
    <property type="entry name" value="OMP/PagP_B-barrel"/>
</dbReference>
<accession>A0A378HYL6</accession>
<reference evidence="2 3" key="1">
    <citation type="submission" date="2018-06" db="EMBL/GenBank/DDBJ databases">
        <authorList>
            <consortium name="Pathogen Informatics"/>
            <person name="Doyle S."/>
        </authorList>
    </citation>
    <scope>NUCLEOTIDE SEQUENCE [LARGE SCALE GENOMIC DNA]</scope>
    <source>
        <strain evidence="2 3">NCTC13315</strain>
    </source>
</reference>
<name>A0A378HYL6_9GAMM</name>
<organism evidence="2 3">
    <name type="scientific">Legionella beliardensis</name>
    <dbReference type="NCBI Taxonomy" id="91822"/>
    <lineage>
        <taxon>Bacteria</taxon>
        <taxon>Pseudomonadati</taxon>
        <taxon>Pseudomonadota</taxon>
        <taxon>Gammaproteobacteria</taxon>
        <taxon>Legionellales</taxon>
        <taxon>Legionellaceae</taxon>
        <taxon>Legionella</taxon>
    </lineage>
</organism>
<evidence type="ECO:0000313" key="3">
    <source>
        <dbReference type="Proteomes" id="UP000254968"/>
    </source>
</evidence>
<keyword evidence="3" id="KW-1185">Reference proteome</keyword>
<gene>
    <name evidence="2" type="ORF">NCTC13315_00329</name>
</gene>
<dbReference type="Proteomes" id="UP000254968">
    <property type="component" value="Unassembled WGS sequence"/>
</dbReference>
<feature type="chain" id="PRO_5016830073" evidence="1">
    <location>
        <begin position="21"/>
        <end position="257"/>
    </location>
</feature>
<evidence type="ECO:0000256" key="1">
    <source>
        <dbReference type="SAM" id="SignalP"/>
    </source>
</evidence>
<dbReference type="AlphaFoldDB" id="A0A378HYL6"/>
<dbReference type="SUPFAM" id="SSF56925">
    <property type="entry name" value="OMPA-like"/>
    <property type="match status" value="1"/>
</dbReference>
<dbReference type="Gene3D" id="2.40.160.20">
    <property type="match status" value="1"/>
</dbReference>
<dbReference type="RefSeq" id="WP_115301605.1">
    <property type="nucleotide sequence ID" value="NZ_CAAAHO010000011.1"/>
</dbReference>
<keyword evidence="1" id="KW-0732">Signal</keyword>